<dbReference type="EMBL" id="JH767609">
    <property type="protein sequence ID" value="EON69238.1"/>
    <property type="molecule type" value="Genomic_DNA"/>
</dbReference>
<evidence type="ECO:0000259" key="7">
    <source>
        <dbReference type="PROSITE" id="PS50016"/>
    </source>
</evidence>
<feature type="domain" description="PHD-type" evidence="7">
    <location>
        <begin position="11"/>
        <end position="62"/>
    </location>
</feature>
<evidence type="ECO:0000313" key="8">
    <source>
        <dbReference type="EMBL" id="EON69238.1"/>
    </source>
</evidence>
<evidence type="ECO:0000313" key="9">
    <source>
        <dbReference type="Proteomes" id="UP000016924"/>
    </source>
</evidence>
<dbReference type="OrthoDB" id="3656564at2759"/>
<dbReference type="GO" id="GO:0048188">
    <property type="term" value="C:Set1C/COMPASS complex"/>
    <property type="evidence" value="ECO:0007669"/>
    <property type="project" value="InterPro"/>
</dbReference>
<dbReference type="SUPFAM" id="SSF57903">
    <property type="entry name" value="FYVE/PHD zinc finger"/>
    <property type="match status" value="1"/>
</dbReference>
<evidence type="ECO:0000256" key="6">
    <source>
        <dbReference type="PROSITE-ProRule" id="PRU00146"/>
    </source>
</evidence>
<keyword evidence="4" id="KW-0862">Zinc</keyword>
<dbReference type="InterPro" id="IPR019787">
    <property type="entry name" value="Znf_PHD-finger"/>
</dbReference>
<keyword evidence="3 6" id="KW-0863">Zinc-finger</keyword>
<dbReference type="RefSeq" id="XP_007784555.1">
    <property type="nucleotide sequence ID" value="XM_007786365.1"/>
</dbReference>
<dbReference type="HOGENOM" id="CLU_2049574_0_0_1"/>
<dbReference type="Gene3D" id="3.30.40.10">
    <property type="entry name" value="Zinc/RING finger domain, C3HC4 (zinc finger)"/>
    <property type="match status" value="1"/>
</dbReference>
<evidence type="ECO:0000256" key="2">
    <source>
        <dbReference type="ARBA" id="ARBA00022723"/>
    </source>
</evidence>
<keyword evidence="5" id="KW-0539">Nucleus</keyword>
<gene>
    <name evidence="8" type="ORF">W97_08498</name>
</gene>
<dbReference type="InterPro" id="IPR001965">
    <property type="entry name" value="Znf_PHD"/>
</dbReference>
<proteinExistence type="predicted"/>
<dbReference type="Pfam" id="PF00628">
    <property type="entry name" value="PHD"/>
    <property type="match status" value="1"/>
</dbReference>
<reference evidence="9" key="1">
    <citation type="submission" date="2012-06" db="EMBL/GenBank/DDBJ databases">
        <title>The genome sequence of Coniosporium apollinis CBS 100218.</title>
        <authorList>
            <consortium name="The Broad Institute Genome Sequencing Platform"/>
            <person name="Cuomo C."/>
            <person name="Gorbushina A."/>
            <person name="Noack S."/>
            <person name="Walker B."/>
            <person name="Young S.K."/>
            <person name="Zeng Q."/>
            <person name="Gargeya S."/>
            <person name="Fitzgerald M."/>
            <person name="Haas B."/>
            <person name="Abouelleil A."/>
            <person name="Alvarado L."/>
            <person name="Arachchi H.M."/>
            <person name="Berlin A.M."/>
            <person name="Chapman S.B."/>
            <person name="Goldberg J."/>
            <person name="Griggs A."/>
            <person name="Gujja S."/>
            <person name="Hansen M."/>
            <person name="Howarth C."/>
            <person name="Imamovic A."/>
            <person name="Larimer J."/>
            <person name="McCowan C."/>
            <person name="Montmayeur A."/>
            <person name="Murphy C."/>
            <person name="Neiman D."/>
            <person name="Pearson M."/>
            <person name="Priest M."/>
            <person name="Roberts A."/>
            <person name="Saif S."/>
            <person name="Shea T."/>
            <person name="Sisk P."/>
            <person name="Sykes S."/>
            <person name="Wortman J."/>
            <person name="Nusbaum C."/>
            <person name="Birren B."/>
        </authorList>
    </citation>
    <scope>NUCLEOTIDE SEQUENCE [LARGE SCALE GENOMIC DNA]</scope>
    <source>
        <strain evidence="9">CBS 100218</strain>
    </source>
</reference>
<keyword evidence="9" id="KW-1185">Reference proteome</keyword>
<dbReference type="Proteomes" id="UP000016924">
    <property type="component" value="Unassembled WGS sequence"/>
</dbReference>
<dbReference type="PANTHER" id="PTHR46174:SF1">
    <property type="entry name" value="CXXC-TYPE ZINC FINGER PROTEIN 1"/>
    <property type="match status" value="1"/>
</dbReference>
<evidence type="ECO:0000256" key="3">
    <source>
        <dbReference type="ARBA" id="ARBA00022771"/>
    </source>
</evidence>
<name>R7Z558_CONA1</name>
<dbReference type="InterPro" id="IPR011011">
    <property type="entry name" value="Znf_FYVE_PHD"/>
</dbReference>
<dbReference type="GO" id="GO:0008270">
    <property type="term" value="F:zinc ion binding"/>
    <property type="evidence" value="ECO:0007669"/>
    <property type="project" value="UniProtKB-KW"/>
</dbReference>
<dbReference type="InterPro" id="IPR019786">
    <property type="entry name" value="Zinc_finger_PHD-type_CS"/>
</dbReference>
<dbReference type="STRING" id="1168221.R7Z558"/>
<dbReference type="GeneID" id="19905809"/>
<dbReference type="InterPro" id="IPR037869">
    <property type="entry name" value="Spp1/CFP1"/>
</dbReference>
<dbReference type="InterPro" id="IPR013083">
    <property type="entry name" value="Znf_RING/FYVE/PHD"/>
</dbReference>
<sequence length="120" mass="14243">MARQRRPPSPTRYCTCREPDDHTPMIACDGGCDDWYHTRCVGLEAEDFQRIREYICPKCETETKKTTWLPRCRREGCKRAREPGKGRLFPKYCFGCANEVVERGKEEYVRAVWERGLYWV</sequence>
<comment type="subcellular location">
    <subcellularLocation>
        <location evidence="1">Nucleus</location>
    </subcellularLocation>
</comment>
<dbReference type="PANTHER" id="PTHR46174">
    <property type="entry name" value="CXXC-TYPE ZINC FINGER PROTEIN 1"/>
    <property type="match status" value="1"/>
</dbReference>
<dbReference type="eggNOG" id="KOG1632">
    <property type="taxonomic scope" value="Eukaryota"/>
</dbReference>
<dbReference type="PROSITE" id="PS50016">
    <property type="entry name" value="ZF_PHD_2"/>
    <property type="match status" value="1"/>
</dbReference>
<dbReference type="SMART" id="SM00249">
    <property type="entry name" value="PHD"/>
    <property type="match status" value="1"/>
</dbReference>
<evidence type="ECO:0000256" key="4">
    <source>
        <dbReference type="ARBA" id="ARBA00022833"/>
    </source>
</evidence>
<accession>R7Z558</accession>
<keyword evidence="2" id="KW-0479">Metal-binding</keyword>
<dbReference type="PROSITE" id="PS01359">
    <property type="entry name" value="ZF_PHD_1"/>
    <property type="match status" value="1"/>
</dbReference>
<protein>
    <recommendedName>
        <fullName evidence="7">PHD-type domain-containing protein</fullName>
    </recommendedName>
</protein>
<evidence type="ECO:0000256" key="5">
    <source>
        <dbReference type="ARBA" id="ARBA00023242"/>
    </source>
</evidence>
<dbReference type="GO" id="GO:0045893">
    <property type="term" value="P:positive regulation of DNA-templated transcription"/>
    <property type="evidence" value="ECO:0007669"/>
    <property type="project" value="TreeGrafter"/>
</dbReference>
<dbReference type="AlphaFoldDB" id="R7Z558"/>
<organism evidence="8 9">
    <name type="scientific">Coniosporium apollinis (strain CBS 100218)</name>
    <name type="common">Rock-inhabiting black yeast</name>
    <dbReference type="NCBI Taxonomy" id="1168221"/>
    <lineage>
        <taxon>Eukaryota</taxon>
        <taxon>Fungi</taxon>
        <taxon>Dikarya</taxon>
        <taxon>Ascomycota</taxon>
        <taxon>Pezizomycotina</taxon>
        <taxon>Dothideomycetes</taxon>
        <taxon>Dothideomycetes incertae sedis</taxon>
        <taxon>Coniosporium</taxon>
    </lineage>
</organism>
<evidence type="ECO:0000256" key="1">
    <source>
        <dbReference type="ARBA" id="ARBA00004123"/>
    </source>
</evidence>